<evidence type="ECO:0008006" key="2">
    <source>
        <dbReference type="Google" id="ProtNLM"/>
    </source>
</evidence>
<sequence>MYSQAESIEFESYANPHAWFLIASELHEQAKLLKSSDSSNTKKVDQKTNEVTSWKNSNRATFLLAGFALENVIKAYLVYENPTVIENGFLANKIKSHDLVKLAKKSTLMPNLEKCIDTLKYFEDGLESWARYPCGLNYAQTKEQVLLDEDMWKNYLFLMKNYEKSLKSLLAQKWKGPHEFEASYLIEGNWLD</sequence>
<proteinExistence type="predicted"/>
<dbReference type="KEGG" id="tcx:Tcr_1805"/>
<accession>Q31EM6</accession>
<evidence type="ECO:0000313" key="1">
    <source>
        <dbReference type="EMBL" id="ABB42397.1"/>
    </source>
</evidence>
<gene>
    <name evidence="1" type="ordered locus">Tcr_1805</name>
</gene>
<dbReference type="OrthoDB" id="7376528at2"/>
<dbReference type="STRING" id="317025.Tcr_1805"/>
<dbReference type="eggNOG" id="ENOG5033GS1">
    <property type="taxonomic scope" value="Bacteria"/>
</dbReference>
<dbReference type="HOGENOM" id="CLU_1401389_0_0_6"/>
<organism evidence="1">
    <name type="scientific">Hydrogenovibrio crunogenus (strain DSM 25203 / XCL-2)</name>
    <name type="common">Thiomicrospira crunogena</name>
    <dbReference type="NCBI Taxonomy" id="317025"/>
    <lineage>
        <taxon>Bacteria</taxon>
        <taxon>Pseudomonadati</taxon>
        <taxon>Pseudomonadota</taxon>
        <taxon>Gammaproteobacteria</taxon>
        <taxon>Thiotrichales</taxon>
        <taxon>Piscirickettsiaceae</taxon>
        <taxon>Hydrogenovibrio</taxon>
    </lineage>
</organism>
<name>Q31EM6_HYDCU</name>
<protein>
    <recommendedName>
        <fullName evidence="2">HEPN domain-containing protein</fullName>
    </recommendedName>
</protein>
<reference evidence="1" key="1">
    <citation type="submission" date="2006-07" db="EMBL/GenBank/DDBJ databases">
        <title>Complete sequence of Thiomicrospira crunogena XCL-2.</title>
        <authorList>
            <consortium name="US DOE Joint Genome Institute"/>
            <person name="Copeland A."/>
            <person name="Lucas S."/>
            <person name="Lapidus A."/>
            <person name="Barry K."/>
            <person name="Detter J.C."/>
            <person name="Glavina del Rio T."/>
            <person name="Hammon N."/>
            <person name="Israni S."/>
            <person name="Dalin E."/>
            <person name="Tice H."/>
            <person name="Pitluck S."/>
            <person name="Chain P."/>
            <person name="Malfatti S."/>
            <person name="Shin M."/>
            <person name="Vergez L."/>
            <person name="Schmutz J."/>
            <person name="Larimer F."/>
            <person name="Land M."/>
            <person name="Hauser L."/>
            <person name="Kyrpides N."/>
            <person name="Lykidis A."/>
            <person name="Scott K.M."/>
            <person name="Sievert S."/>
            <person name="Kerfeld C."/>
            <person name="Freyermuth S."/>
            <person name="Dobrinski K."/>
            <person name="Boller A."/>
            <person name="Fitzpatrick K."/>
            <person name="Thoma P."/>
            <person name="Moore J."/>
            <person name="Richardson P."/>
        </authorList>
    </citation>
    <scope>NUCLEOTIDE SEQUENCE</scope>
    <source>
        <strain evidence="1">XCL-2</strain>
    </source>
</reference>
<dbReference type="AlphaFoldDB" id="Q31EM6"/>
<dbReference type="EMBL" id="CP000109">
    <property type="protein sequence ID" value="ABB42397.1"/>
    <property type="molecule type" value="Genomic_DNA"/>
</dbReference>